<dbReference type="Proteomes" id="UP000663760">
    <property type="component" value="Chromosome 9"/>
</dbReference>
<evidence type="ECO:0000256" key="1">
    <source>
        <dbReference type="SAM" id="MobiDB-lite"/>
    </source>
</evidence>
<evidence type="ECO:0000313" key="3">
    <source>
        <dbReference type="EMBL" id="CAA7402693.1"/>
    </source>
</evidence>
<gene>
    <name evidence="2" type="ORF">SI7747_09012324</name>
    <name evidence="3" type="ORF">SI8410_09013371</name>
</gene>
<proteinExistence type="predicted"/>
<dbReference type="AlphaFoldDB" id="A0A7I8J866"/>
<name>A0A7I8J866_SPIIN</name>
<keyword evidence="4" id="KW-1185">Reference proteome</keyword>
<feature type="compositionally biased region" description="Basic and acidic residues" evidence="1">
    <location>
        <begin position="17"/>
        <end position="27"/>
    </location>
</feature>
<accession>A0A7I8J866</accession>
<evidence type="ECO:0000313" key="4">
    <source>
        <dbReference type="Proteomes" id="UP000663760"/>
    </source>
</evidence>
<feature type="region of interest" description="Disordered" evidence="1">
    <location>
        <begin position="1"/>
        <end position="27"/>
    </location>
</feature>
<dbReference type="EMBL" id="LR746272">
    <property type="protein sequence ID" value="CAA7402693.1"/>
    <property type="molecule type" value="Genomic_DNA"/>
</dbReference>
<evidence type="ECO:0000313" key="2">
    <source>
        <dbReference type="EMBL" id="CAA2626631.1"/>
    </source>
</evidence>
<protein>
    <submittedName>
        <fullName evidence="2">Uncharacterized protein</fullName>
    </submittedName>
</protein>
<reference evidence="2" key="1">
    <citation type="submission" date="2019-12" db="EMBL/GenBank/DDBJ databases">
        <authorList>
            <person name="Scholz U."/>
            <person name="Mascher M."/>
            <person name="Fiebig A."/>
        </authorList>
    </citation>
    <scope>NUCLEOTIDE SEQUENCE</scope>
</reference>
<dbReference type="EMBL" id="LR743596">
    <property type="protein sequence ID" value="CAA2626631.1"/>
    <property type="molecule type" value="Genomic_DNA"/>
</dbReference>
<sequence length="35" mass="4248">MTDSDARRMTKRKPHEPRKDREFEAGMAKRELFLL</sequence>
<organism evidence="2">
    <name type="scientific">Spirodela intermedia</name>
    <name type="common">Intermediate duckweed</name>
    <dbReference type="NCBI Taxonomy" id="51605"/>
    <lineage>
        <taxon>Eukaryota</taxon>
        <taxon>Viridiplantae</taxon>
        <taxon>Streptophyta</taxon>
        <taxon>Embryophyta</taxon>
        <taxon>Tracheophyta</taxon>
        <taxon>Spermatophyta</taxon>
        <taxon>Magnoliopsida</taxon>
        <taxon>Liliopsida</taxon>
        <taxon>Araceae</taxon>
        <taxon>Lemnoideae</taxon>
        <taxon>Spirodela</taxon>
    </lineage>
</organism>